<dbReference type="Pfam" id="PF08868">
    <property type="entry name" value="YugN"/>
    <property type="match status" value="1"/>
</dbReference>
<dbReference type="Gene3D" id="3.30.310.100">
    <property type="entry name" value="YugN-like"/>
    <property type="match status" value="1"/>
</dbReference>
<dbReference type="Proteomes" id="UP000763505">
    <property type="component" value="Unassembled WGS sequence"/>
</dbReference>
<keyword evidence="3" id="KW-1185">Reference proteome</keyword>
<reference evidence="2 3" key="1">
    <citation type="submission" date="2016-10" db="EMBL/GenBank/DDBJ databases">
        <authorList>
            <person name="Varghese N."/>
            <person name="Submissions S."/>
        </authorList>
    </citation>
    <scope>NUCLEOTIDE SEQUENCE [LARGE SCALE GENOMIC DNA]</scope>
    <source>
        <strain evidence="2 3">IBRC-M10081</strain>
    </source>
</reference>
<organism evidence="2 3">
    <name type="scientific">Aliicoccus persicus</name>
    <dbReference type="NCBI Taxonomy" id="930138"/>
    <lineage>
        <taxon>Bacteria</taxon>
        <taxon>Bacillati</taxon>
        <taxon>Bacillota</taxon>
        <taxon>Bacilli</taxon>
        <taxon>Bacillales</taxon>
        <taxon>Staphylococcaceae</taxon>
        <taxon>Aliicoccus</taxon>
    </lineage>
</organism>
<evidence type="ECO:0000313" key="2">
    <source>
        <dbReference type="EMBL" id="SEV80422.1"/>
    </source>
</evidence>
<evidence type="ECO:0000313" key="1">
    <source>
        <dbReference type="EMBL" id="HJE19172.1"/>
    </source>
</evidence>
<protein>
    <submittedName>
        <fullName evidence="2">YugN-like family protein</fullName>
    </submittedName>
</protein>
<reference evidence="1" key="3">
    <citation type="submission" date="2021-09" db="EMBL/GenBank/DDBJ databases">
        <authorList>
            <person name="Gilroy R."/>
        </authorList>
    </citation>
    <scope>NUCLEOTIDE SEQUENCE</scope>
    <source>
        <strain evidence="1">6019</strain>
    </source>
</reference>
<evidence type="ECO:0000313" key="3">
    <source>
        <dbReference type="Proteomes" id="UP000243605"/>
    </source>
</evidence>
<dbReference type="EMBL" id="DYYI01000020">
    <property type="protein sequence ID" value="HJE19172.1"/>
    <property type="molecule type" value="Genomic_DNA"/>
</dbReference>
<dbReference type="Proteomes" id="UP000243605">
    <property type="component" value="Unassembled WGS sequence"/>
</dbReference>
<sequence>MIFEKSGIELLVVPQAVLHNTMNKHGLVLGGHWDYERMTFDFKYEVPEGIYYLRFPAYSIEGDVGARAATLQLMEPYMGKHYYPTGIEYGEDEHFPDRIVDHAVQKIRDIHADLSTLRV</sequence>
<dbReference type="AlphaFoldDB" id="A0A662Z2H9"/>
<dbReference type="EMBL" id="FOIT01000001">
    <property type="protein sequence ID" value="SEV80422.1"/>
    <property type="molecule type" value="Genomic_DNA"/>
</dbReference>
<name>A0A662Z2H9_9STAP</name>
<dbReference type="OrthoDB" id="2679642at2"/>
<dbReference type="InterPro" id="IPR014967">
    <property type="entry name" value="Uncharacterised_YugN-like"/>
</dbReference>
<proteinExistence type="predicted"/>
<reference evidence="1" key="2">
    <citation type="journal article" date="2021" name="PeerJ">
        <title>Extensive microbial diversity within the chicken gut microbiome revealed by metagenomics and culture.</title>
        <authorList>
            <person name="Gilroy R."/>
            <person name="Ravi A."/>
            <person name="Getino M."/>
            <person name="Pursley I."/>
            <person name="Horton D.L."/>
            <person name="Alikhan N.F."/>
            <person name="Baker D."/>
            <person name="Gharbi K."/>
            <person name="Hall N."/>
            <person name="Watson M."/>
            <person name="Adriaenssens E.M."/>
            <person name="Foster-Nyarko E."/>
            <person name="Jarju S."/>
            <person name="Secka A."/>
            <person name="Antonio M."/>
            <person name="Oren A."/>
            <person name="Chaudhuri R.R."/>
            <person name="La Ragione R."/>
            <person name="Hildebrand F."/>
            <person name="Pallen M.J."/>
        </authorList>
    </citation>
    <scope>NUCLEOTIDE SEQUENCE</scope>
    <source>
        <strain evidence="1">6019</strain>
    </source>
</reference>
<dbReference type="RefSeq" id="WP_091472682.1">
    <property type="nucleotide sequence ID" value="NZ_FOIT01000001.1"/>
</dbReference>
<dbReference type="InterPro" id="IPR036491">
    <property type="entry name" value="YugN-like_sf"/>
</dbReference>
<accession>A0A662Z2H9</accession>
<gene>
    <name evidence="1" type="ORF">K8V35_02300</name>
    <name evidence="2" type="ORF">SAMN05192557_0084</name>
</gene>
<dbReference type="SUPFAM" id="SSF160755">
    <property type="entry name" value="YugN-like"/>
    <property type="match status" value="1"/>
</dbReference>